<keyword evidence="3" id="KW-1185">Reference proteome</keyword>
<dbReference type="Proteomes" id="UP000632498">
    <property type="component" value="Unassembled WGS sequence"/>
</dbReference>
<organism evidence="2 3">
    <name type="scientific">Terasakiella brassicae</name>
    <dbReference type="NCBI Taxonomy" id="1634917"/>
    <lineage>
        <taxon>Bacteria</taxon>
        <taxon>Pseudomonadati</taxon>
        <taxon>Pseudomonadota</taxon>
        <taxon>Alphaproteobacteria</taxon>
        <taxon>Rhodospirillales</taxon>
        <taxon>Terasakiellaceae</taxon>
        <taxon>Terasakiella</taxon>
    </lineage>
</organism>
<comment type="caution">
    <text evidence="2">The sequence shown here is derived from an EMBL/GenBank/DDBJ whole genome shotgun (WGS) entry which is preliminary data.</text>
</comment>
<dbReference type="RefSeq" id="WP_188667132.1">
    <property type="nucleotide sequence ID" value="NZ_BMHV01000042.1"/>
</dbReference>
<evidence type="ECO:0000313" key="3">
    <source>
        <dbReference type="Proteomes" id="UP000632498"/>
    </source>
</evidence>
<sequence length="207" mass="22830">MKKVLATLIAVVCLSAFNALADPADLIVMDTSTAYQDKDRAENTKRNFLSAILYEDTGLFGGSRDMVVYASDIAAAVVDGSKANVENNPQGLLSVITRWQGCNRLDATLKEVERRVRKMNTAERSESKLYIYTPGIQGDSCVRGETTVLRADRKPDLKLDFFLKNNIEINVVYLHEVQLEGWNEMLDNQGISATVLTDVATSAKYGG</sequence>
<evidence type="ECO:0008006" key="4">
    <source>
        <dbReference type="Google" id="ProtNLM"/>
    </source>
</evidence>
<feature type="signal peptide" evidence="1">
    <location>
        <begin position="1"/>
        <end position="21"/>
    </location>
</feature>
<dbReference type="AlphaFoldDB" id="A0A917FGP0"/>
<evidence type="ECO:0000313" key="2">
    <source>
        <dbReference type="EMBL" id="GGF75864.1"/>
    </source>
</evidence>
<reference evidence="2" key="2">
    <citation type="submission" date="2020-09" db="EMBL/GenBank/DDBJ databases">
        <authorList>
            <person name="Sun Q."/>
            <person name="Zhou Y."/>
        </authorList>
    </citation>
    <scope>NUCLEOTIDE SEQUENCE</scope>
    <source>
        <strain evidence="2">CGMCC 1.15254</strain>
    </source>
</reference>
<reference evidence="2" key="1">
    <citation type="journal article" date="2014" name="Int. J. Syst. Evol. Microbiol.">
        <title>Complete genome sequence of Corynebacterium casei LMG S-19264T (=DSM 44701T), isolated from a smear-ripened cheese.</title>
        <authorList>
            <consortium name="US DOE Joint Genome Institute (JGI-PGF)"/>
            <person name="Walter F."/>
            <person name="Albersmeier A."/>
            <person name="Kalinowski J."/>
            <person name="Ruckert C."/>
        </authorList>
    </citation>
    <scope>NUCLEOTIDE SEQUENCE</scope>
    <source>
        <strain evidence="2">CGMCC 1.15254</strain>
    </source>
</reference>
<name>A0A917FGP0_9PROT</name>
<proteinExistence type="predicted"/>
<feature type="chain" id="PRO_5037320642" description="VWFA domain-containing protein" evidence="1">
    <location>
        <begin position="22"/>
        <end position="207"/>
    </location>
</feature>
<accession>A0A917FGP0</accession>
<gene>
    <name evidence="2" type="ORF">GCM10011332_32320</name>
</gene>
<keyword evidence="1" id="KW-0732">Signal</keyword>
<evidence type="ECO:0000256" key="1">
    <source>
        <dbReference type="SAM" id="SignalP"/>
    </source>
</evidence>
<dbReference type="EMBL" id="BMHV01000042">
    <property type="protein sequence ID" value="GGF75864.1"/>
    <property type="molecule type" value="Genomic_DNA"/>
</dbReference>
<protein>
    <recommendedName>
        <fullName evidence="4">VWFA domain-containing protein</fullName>
    </recommendedName>
</protein>